<organism evidence="2 3">
    <name type="scientific">Marinomonas primoryensis</name>
    <dbReference type="NCBI Taxonomy" id="178399"/>
    <lineage>
        <taxon>Bacteria</taxon>
        <taxon>Pseudomonadati</taxon>
        <taxon>Pseudomonadota</taxon>
        <taxon>Gammaproteobacteria</taxon>
        <taxon>Oceanospirillales</taxon>
        <taxon>Oceanospirillaceae</taxon>
        <taxon>Marinomonas</taxon>
    </lineage>
</organism>
<feature type="domain" description="HTH cro/C1-type" evidence="1">
    <location>
        <begin position="33"/>
        <end position="86"/>
    </location>
</feature>
<dbReference type="SUPFAM" id="SSF47413">
    <property type="entry name" value="lambda repressor-like DNA-binding domains"/>
    <property type="match status" value="1"/>
</dbReference>
<evidence type="ECO:0000313" key="2">
    <source>
        <dbReference type="EMBL" id="MEP7728551.1"/>
    </source>
</evidence>
<comment type="caution">
    <text evidence="2">The sequence shown here is derived from an EMBL/GenBank/DDBJ whole genome shotgun (WGS) entry which is preliminary data.</text>
</comment>
<dbReference type="InterPro" id="IPR010982">
    <property type="entry name" value="Lambda_DNA-bd_dom_sf"/>
</dbReference>
<dbReference type="CDD" id="cd00093">
    <property type="entry name" value="HTH_XRE"/>
    <property type="match status" value="1"/>
</dbReference>
<evidence type="ECO:0000313" key="3">
    <source>
        <dbReference type="Proteomes" id="UP001471651"/>
    </source>
</evidence>
<evidence type="ECO:0000259" key="1">
    <source>
        <dbReference type="PROSITE" id="PS50943"/>
    </source>
</evidence>
<dbReference type="Pfam" id="PF13744">
    <property type="entry name" value="HTH_37"/>
    <property type="match status" value="1"/>
</dbReference>
<gene>
    <name evidence="2" type="ORF">ABKW32_03750</name>
</gene>
<keyword evidence="3" id="KW-1185">Reference proteome</keyword>
<name>A0ABV0KWK2_9GAMM</name>
<dbReference type="SMART" id="SM00530">
    <property type="entry name" value="HTH_XRE"/>
    <property type="match status" value="1"/>
</dbReference>
<sequence length="104" mass="11429">MAKSINELRKKIKPEVQAAARAKAVAIIAEMSLAEVRKKRGINQADLAGFMNIAQPNISQIENRPDALISTLNQYIEALGGKLEIHAKFPDGQDIEISQFAMVK</sequence>
<reference evidence="2 3" key="1">
    <citation type="submission" date="2024-05" db="EMBL/GenBank/DDBJ databases">
        <authorList>
            <person name="Busch G.E."/>
            <person name="Sharma I."/>
        </authorList>
    </citation>
    <scope>NUCLEOTIDE SEQUENCE [LARGE SCALE GENOMIC DNA]</scope>
    <source>
        <strain evidence="2 3">23GB23</strain>
    </source>
</reference>
<protein>
    <submittedName>
        <fullName evidence="2">XRE family transcriptional regulator</fullName>
    </submittedName>
</protein>
<dbReference type="InterPro" id="IPR001387">
    <property type="entry name" value="Cro/C1-type_HTH"/>
</dbReference>
<dbReference type="Gene3D" id="1.10.260.40">
    <property type="entry name" value="lambda repressor-like DNA-binding domains"/>
    <property type="match status" value="1"/>
</dbReference>
<dbReference type="EMBL" id="JBDYKN010000002">
    <property type="protein sequence ID" value="MEP7728551.1"/>
    <property type="molecule type" value="Genomic_DNA"/>
</dbReference>
<dbReference type="Proteomes" id="UP001471651">
    <property type="component" value="Unassembled WGS sequence"/>
</dbReference>
<accession>A0ABV0KWK2</accession>
<proteinExistence type="predicted"/>
<dbReference type="PROSITE" id="PS50943">
    <property type="entry name" value="HTH_CROC1"/>
    <property type="match status" value="1"/>
</dbReference>
<dbReference type="RefSeq" id="WP_348576140.1">
    <property type="nucleotide sequence ID" value="NZ_JBDYKN010000002.1"/>
</dbReference>
<dbReference type="InterPro" id="IPR039554">
    <property type="entry name" value="HigA2-like_HTH"/>
</dbReference>